<feature type="non-terminal residue" evidence="1">
    <location>
        <position position="1"/>
    </location>
</feature>
<name>A0ABY2JJG1_9MICO</name>
<evidence type="ECO:0000313" key="1">
    <source>
        <dbReference type="EMBL" id="TFD07350.1"/>
    </source>
</evidence>
<organism evidence="1 2">
    <name type="scientific">Cryobacterium sandaracinum</name>
    <dbReference type="NCBI Taxonomy" id="1259247"/>
    <lineage>
        <taxon>Bacteria</taxon>
        <taxon>Bacillati</taxon>
        <taxon>Actinomycetota</taxon>
        <taxon>Actinomycetes</taxon>
        <taxon>Micrococcales</taxon>
        <taxon>Microbacteriaceae</taxon>
        <taxon>Cryobacterium</taxon>
    </lineage>
</organism>
<keyword evidence="2" id="KW-1185">Reference proteome</keyword>
<evidence type="ECO:0000313" key="2">
    <source>
        <dbReference type="Proteomes" id="UP000297851"/>
    </source>
</evidence>
<reference evidence="1 2" key="1">
    <citation type="submission" date="2019-03" db="EMBL/GenBank/DDBJ databases">
        <title>Genomics of glacier-inhabiting Cryobacterium strains.</title>
        <authorList>
            <person name="Liu Q."/>
            <person name="Xin Y.-H."/>
        </authorList>
    </citation>
    <scope>NUCLEOTIDE SEQUENCE [LARGE SCALE GENOMIC DNA]</scope>
    <source>
        <strain evidence="1 2">TMT2-16</strain>
    </source>
</reference>
<sequence length="42" mass="4460">ESVNTKIRLLTRIAFGFKSPDALIALAMLSLGGHKPALPGRV</sequence>
<gene>
    <name evidence="1" type="ORF">E3T25_00130</name>
</gene>
<dbReference type="Proteomes" id="UP000297851">
    <property type="component" value="Unassembled WGS sequence"/>
</dbReference>
<protein>
    <submittedName>
        <fullName evidence="1">ISL3 family transposase</fullName>
    </submittedName>
</protein>
<comment type="caution">
    <text evidence="1">The sequence shown here is derived from an EMBL/GenBank/DDBJ whole genome shotgun (WGS) entry which is preliminary data.</text>
</comment>
<dbReference type="EMBL" id="SOGO01000002">
    <property type="protein sequence ID" value="TFD07350.1"/>
    <property type="molecule type" value="Genomic_DNA"/>
</dbReference>
<proteinExistence type="predicted"/>
<accession>A0ABY2JJG1</accession>